<evidence type="ECO:0000313" key="8">
    <source>
        <dbReference type="Proteomes" id="UP000822142"/>
    </source>
</evidence>
<dbReference type="HAMAP" id="MF_00337">
    <property type="entry name" value="Exonuc_7_S"/>
    <property type="match status" value="1"/>
</dbReference>
<evidence type="ECO:0000313" key="7">
    <source>
        <dbReference type="EMBL" id="NSJ84909.1"/>
    </source>
</evidence>
<keyword evidence="8" id="KW-1185">Reference proteome</keyword>
<keyword evidence="2 6" id="KW-0963">Cytoplasm</keyword>
<evidence type="ECO:0000256" key="5">
    <source>
        <dbReference type="ARBA" id="ARBA00022839"/>
    </source>
</evidence>
<sequence>MAETENRNQEMTMEEALKELDGIVERLESREISLEDSFALYQKGMELLRQCGSKIDTVEKKMLKLNEDGELSEF</sequence>
<dbReference type="Proteomes" id="UP000822142">
    <property type="component" value="Unassembled WGS sequence"/>
</dbReference>
<organism evidence="7 8">
    <name type="scientific">Blautia hansenii</name>
    <name type="common">Ruminococcus hansenii</name>
    <dbReference type="NCBI Taxonomy" id="1322"/>
    <lineage>
        <taxon>Bacteria</taxon>
        <taxon>Bacillati</taxon>
        <taxon>Bacillota</taxon>
        <taxon>Clostridia</taxon>
        <taxon>Lachnospirales</taxon>
        <taxon>Lachnospiraceae</taxon>
        <taxon>Blautia</taxon>
    </lineage>
</organism>
<comment type="similarity">
    <text evidence="1 6">Belongs to the XseB family.</text>
</comment>
<comment type="catalytic activity">
    <reaction evidence="6">
        <text>Exonucleolytic cleavage in either 5'- to 3'- or 3'- to 5'-direction to yield nucleoside 5'-phosphates.</text>
        <dbReference type="EC" id="3.1.11.6"/>
    </reaction>
</comment>
<dbReference type="InterPro" id="IPR003761">
    <property type="entry name" value="Exonuc_VII_S"/>
</dbReference>
<dbReference type="EC" id="3.1.11.6" evidence="6"/>
<comment type="subunit">
    <text evidence="6">Heterooligomer composed of large and small subunits.</text>
</comment>
<keyword evidence="5 6" id="KW-0269">Exonuclease</keyword>
<dbReference type="NCBIfam" id="TIGR01280">
    <property type="entry name" value="xseB"/>
    <property type="match status" value="1"/>
</dbReference>
<dbReference type="GO" id="GO:0008855">
    <property type="term" value="F:exodeoxyribonuclease VII activity"/>
    <property type="evidence" value="ECO:0007669"/>
    <property type="project" value="UniProtKB-EC"/>
</dbReference>
<reference evidence="7 8" key="1">
    <citation type="journal article" date="2020" name="Cell Host Microbe">
        <title>Functional and Genomic Variation between Human-Derived Isolates of Lachnospiraceae Reveals Inter- and Intra-Species Diversity.</title>
        <authorList>
            <person name="Sorbara M.T."/>
            <person name="Littmann E.R."/>
            <person name="Fontana E."/>
            <person name="Moody T.U."/>
            <person name="Kohout C.E."/>
            <person name="Gjonbalaj M."/>
            <person name="Eaton V."/>
            <person name="Seok R."/>
            <person name="Leiner I.M."/>
            <person name="Pamer E.G."/>
        </authorList>
    </citation>
    <scope>NUCLEOTIDE SEQUENCE [LARGE SCALE GENOMIC DNA]</scope>
    <source>
        <strain evidence="7 8">MSK.15.26</strain>
    </source>
</reference>
<dbReference type="Gene3D" id="1.10.287.1040">
    <property type="entry name" value="Exonuclease VII, small subunit"/>
    <property type="match status" value="1"/>
</dbReference>
<accession>A0ABX2I5Y7</accession>
<comment type="caution">
    <text evidence="7">The sequence shown here is derived from an EMBL/GenBank/DDBJ whole genome shotgun (WGS) entry which is preliminary data.</text>
</comment>
<proteinExistence type="inferred from homology"/>
<evidence type="ECO:0000256" key="1">
    <source>
        <dbReference type="ARBA" id="ARBA00009998"/>
    </source>
</evidence>
<evidence type="ECO:0000256" key="6">
    <source>
        <dbReference type="HAMAP-Rule" id="MF_00337"/>
    </source>
</evidence>
<comment type="function">
    <text evidence="6">Bidirectionally degrades single-stranded DNA into large acid-insoluble oligonucleotides, which are then degraded further into small acid-soluble oligonucleotides.</text>
</comment>
<dbReference type="RefSeq" id="WP_173747378.1">
    <property type="nucleotide sequence ID" value="NZ_JAAITA010000001.1"/>
</dbReference>
<dbReference type="EMBL" id="JAAITA010000001">
    <property type="protein sequence ID" value="NSJ84909.1"/>
    <property type="molecule type" value="Genomic_DNA"/>
</dbReference>
<gene>
    <name evidence="6 7" type="primary">xseB</name>
    <name evidence="7" type="ORF">G5A70_01630</name>
</gene>
<evidence type="ECO:0000256" key="3">
    <source>
        <dbReference type="ARBA" id="ARBA00022722"/>
    </source>
</evidence>
<dbReference type="PIRSF" id="PIRSF006488">
    <property type="entry name" value="Exonuc_VII_S"/>
    <property type="match status" value="1"/>
</dbReference>
<evidence type="ECO:0000256" key="2">
    <source>
        <dbReference type="ARBA" id="ARBA00022490"/>
    </source>
</evidence>
<dbReference type="InterPro" id="IPR037004">
    <property type="entry name" value="Exonuc_VII_ssu_sf"/>
</dbReference>
<dbReference type="SUPFAM" id="SSF116842">
    <property type="entry name" value="XseB-like"/>
    <property type="match status" value="1"/>
</dbReference>
<keyword evidence="4 6" id="KW-0378">Hydrolase</keyword>
<dbReference type="PANTHER" id="PTHR34137">
    <property type="entry name" value="EXODEOXYRIBONUCLEASE 7 SMALL SUBUNIT"/>
    <property type="match status" value="1"/>
</dbReference>
<dbReference type="Pfam" id="PF02609">
    <property type="entry name" value="Exonuc_VII_S"/>
    <property type="match status" value="1"/>
</dbReference>
<comment type="subcellular location">
    <subcellularLocation>
        <location evidence="6">Cytoplasm</location>
    </subcellularLocation>
</comment>
<dbReference type="PANTHER" id="PTHR34137:SF1">
    <property type="entry name" value="EXODEOXYRIBONUCLEASE 7 SMALL SUBUNIT"/>
    <property type="match status" value="1"/>
</dbReference>
<evidence type="ECO:0000256" key="4">
    <source>
        <dbReference type="ARBA" id="ARBA00022801"/>
    </source>
</evidence>
<name>A0ABX2I5Y7_BLAHA</name>
<protein>
    <recommendedName>
        <fullName evidence="6">Exodeoxyribonuclease 7 small subunit</fullName>
        <ecNumber evidence="6">3.1.11.6</ecNumber>
    </recommendedName>
    <alternativeName>
        <fullName evidence="6">Exodeoxyribonuclease VII small subunit</fullName>
        <shortName evidence="6">Exonuclease VII small subunit</shortName>
    </alternativeName>
</protein>
<keyword evidence="3 6" id="KW-0540">Nuclease</keyword>